<proteinExistence type="predicted"/>
<gene>
    <name evidence="1" type="ORF">QBC42DRAFT_138248</name>
</gene>
<name>A0AAV9HC76_9PEZI</name>
<feature type="non-terminal residue" evidence="1">
    <location>
        <position position="1"/>
    </location>
</feature>
<dbReference type="AlphaFoldDB" id="A0AAV9HC76"/>
<reference evidence="1" key="2">
    <citation type="submission" date="2023-06" db="EMBL/GenBank/DDBJ databases">
        <authorList>
            <consortium name="Lawrence Berkeley National Laboratory"/>
            <person name="Mondo S.J."/>
            <person name="Hensen N."/>
            <person name="Bonometti L."/>
            <person name="Westerberg I."/>
            <person name="Brannstrom I.O."/>
            <person name="Guillou S."/>
            <person name="Cros-Aarteil S."/>
            <person name="Calhoun S."/>
            <person name="Haridas S."/>
            <person name="Kuo A."/>
            <person name="Pangilinan J."/>
            <person name="Riley R."/>
            <person name="Labutti K."/>
            <person name="Andreopoulos B."/>
            <person name="Lipzen A."/>
            <person name="Chen C."/>
            <person name="Yanf M."/>
            <person name="Daum C."/>
            <person name="Ng V."/>
            <person name="Clum A."/>
            <person name="Steindorff A."/>
            <person name="Ohm R."/>
            <person name="Martin F."/>
            <person name="Silar P."/>
            <person name="Natvig D."/>
            <person name="Lalanne C."/>
            <person name="Gautier V."/>
            <person name="Ament-Velasquez S.L."/>
            <person name="Kruys A."/>
            <person name="Hutchinson M.I."/>
            <person name="Powell A.J."/>
            <person name="Barry K."/>
            <person name="Miller A.N."/>
            <person name="Grigoriev I.V."/>
            <person name="Debuchy R."/>
            <person name="Gladieux P."/>
            <person name="Thoren M.H."/>
            <person name="Johannesson H."/>
        </authorList>
    </citation>
    <scope>NUCLEOTIDE SEQUENCE</scope>
    <source>
        <strain evidence="1">PSN324</strain>
    </source>
</reference>
<dbReference type="EMBL" id="MU865133">
    <property type="protein sequence ID" value="KAK4457153.1"/>
    <property type="molecule type" value="Genomic_DNA"/>
</dbReference>
<sequence length="189" mass="20766">PKEPRPPQGWPHIDVIASYRSVNITRLRDAVKCLTNWCDNGERLWALGGKARCVTDHEDGGDVAAWVCNLTGAPMRCSTAMVFRSVDGLLSQAEMQGTSEETGSTGTVWYSSAPHHHLLFGFDYHCNGRAACGQYYDSVQFCDSILDVPAKSRKSRYRQGTIQAGSGAPRKPLQYKGVANAYDATRHEG</sequence>
<comment type="caution">
    <text evidence="1">The sequence shown here is derived from an EMBL/GenBank/DDBJ whole genome shotgun (WGS) entry which is preliminary data.</text>
</comment>
<protein>
    <submittedName>
        <fullName evidence="1">Uncharacterized protein</fullName>
    </submittedName>
</protein>
<reference evidence="1" key="1">
    <citation type="journal article" date="2023" name="Mol. Phylogenet. Evol.">
        <title>Genome-scale phylogeny and comparative genomics of the fungal order Sordariales.</title>
        <authorList>
            <person name="Hensen N."/>
            <person name="Bonometti L."/>
            <person name="Westerberg I."/>
            <person name="Brannstrom I.O."/>
            <person name="Guillou S."/>
            <person name="Cros-Aarteil S."/>
            <person name="Calhoun S."/>
            <person name="Haridas S."/>
            <person name="Kuo A."/>
            <person name="Mondo S."/>
            <person name="Pangilinan J."/>
            <person name="Riley R."/>
            <person name="LaButti K."/>
            <person name="Andreopoulos B."/>
            <person name="Lipzen A."/>
            <person name="Chen C."/>
            <person name="Yan M."/>
            <person name="Daum C."/>
            <person name="Ng V."/>
            <person name="Clum A."/>
            <person name="Steindorff A."/>
            <person name="Ohm R.A."/>
            <person name="Martin F."/>
            <person name="Silar P."/>
            <person name="Natvig D.O."/>
            <person name="Lalanne C."/>
            <person name="Gautier V."/>
            <person name="Ament-Velasquez S.L."/>
            <person name="Kruys A."/>
            <person name="Hutchinson M.I."/>
            <person name="Powell A.J."/>
            <person name="Barry K."/>
            <person name="Miller A.N."/>
            <person name="Grigoriev I.V."/>
            <person name="Debuchy R."/>
            <person name="Gladieux P."/>
            <person name="Hiltunen Thoren M."/>
            <person name="Johannesson H."/>
        </authorList>
    </citation>
    <scope>NUCLEOTIDE SEQUENCE</scope>
    <source>
        <strain evidence="1">PSN324</strain>
    </source>
</reference>
<evidence type="ECO:0000313" key="2">
    <source>
        <dbReference type="Proteomes" id="UP001321749"/>
    </source>
</evidence>
<dbReference type="Proteomes" id="UP001321749">
    <property type="component" value="Unassembled WGS sequence"/>
</dbReference>
<evidence type="ECO:0000313" key="1">
    <source>
        <dbReference type="EMBL" id="KAK4457153.1"/>
    </source>
</evidence>
<feature type="non-terminal residue" evidence="1">
    <location>
        <position position="189"/>
    </location>
</feature>
<accession>A0AAV9HC76</accession>
<keyword evidence="2" id="KW-1185">Reference proteome</keyword>
<organism evidence="1 2">
    <name type="scientific">Cladorrhinum samala</name>
    <dbReference type="NCBI Taxonomy" id="585594"/>
    <lineage>
        <taxon>Eukaryota</taxon>
        <taxon>Fungi</taxon>
        <taxon>Dikarya</taxon>
        <taxon>Ascomycota</taxon>
        <taxon>Pezizomycotina</taxon>
        <taxon>Sordariomycetes</taxon>
        <taxon>Sordariomycetidae</taxon>
        <taxon>Sordariales</taxon>
        <taxon>Podosporaceae</taxon>
        <taxon>Cladorrhinum</taxon>
    </lineage>
</organism>